<protein>
    <submittedName>
        <fullName evidence="2">Uncharacterized protein</fullName>
    </submittedName>
</protein>
<keyword evidence="3" id="KW-1185">Reference proteome</keyword>
<gene>
    <name evidence="2" type="ORF">BDK89_3340</name>
</gene>
<dbReference type="Proteomes" id="UP000294558">
    <property type="component" value="Unassembled WGS sequence"/>
</dbReference>
<reference evidence="2 3" key="1">
    <citation type="submission" date="2019-03" db="EMBL/GenBank/DDBJ databases">
        <title>Sequencing the genomes of 1000 actinobacteria strains.</title>
        <authorList>
            <person name="Klenk H.-P."/>
        </authorList>
    </citation>
    <scope>NUCLEOTIDE SEQUENCE [LARGE SCALE GENOMIC DNA]</scope>
    <source>
        <strain evidence="2 3">DSM 18936</strain>
    </source>
</reference>
<sequence length="101" mass="10645">MLAVAVVSLGFLTACGTAPPPSDELAHEMIDAANGPDGEPLSEAERDCMHEQVDDFELTDDEQAGFGDLDDVFNKAADGQEAAMEIVARFQADLTSCRGLG</sequence>
<proteinExistence type="predicted"/>
<feature type="region of interest" description="Disordered" evidence="1">
    <location>
        <begin position="18"/>
        <end position="43"/>
    </location>
</feature>
<evidence type="ECO:0000313" key="2">
    <source>
        <dbReference type="EMBL" id="TDT17728.1"/>
    </source>
</evidence>
<comment type="caution">
    <text evidence="2">The sequence shown here is derived from an EMBL/GenBank/DDBJ whole genome shotgun (WGS) entry which is preliminary data.</text>
</comment>
<dbReference type="AlphaFoldDB" id="A0A4V3EJC0"/>
<evidence type="ECO:0000313" key="3">
    <source>
        <dbReference type="Proteomes" id="UP000294558"/>
    </source>
</evidence>
<dbReference type="EMBL" id="SOAU01000001">
    <property type="protein sequence ID" value="TDT17728.1"/>
    <property type="molecule type" value="Genomic_DNA"/>
</dbReference>
<accession>A0A4V3EJC0</accession>
<name>A0A4V3EJC0_9ACTN</name>
<organism evidence="2 3">
    <name type="scientific">Ilumatobacter fluminis</name>
    <dbReference type="NCBI Taxonomy" id="467091"/>
    <lineage>
        <taxon>Bacteria</taxon>
        <taxon>Bacillati</taxon>
        <taxon>Actinomycetota</taxon>
        <taxon>Acidimicrobiia</taxon>
        <taxon>Acidimicrobiales</taxon>
        <taxon>Ilumatobacteraceae</taxon>
        <taxon>Ilumatobacter</taxon>
    </lineage>
</organism>
<evidence type="ECO:0000256" key="1">
    <source>
        <dbReference type="SAM" id="MobiDB-lite"/>
    </source>
</evidence>